<dbReference type="OrthoDB" id="2353183at2"/>
<keyword evidence="2" id="KW-1185">Reference proteome</keyword>
<evidence type="ECO:0000313" key="1">
    <source>
        <dbReference type="EMBL" id="THF83106.1"/>
    </source>
</evidence>
<reference evidence="1 2" key="1">
    <citation type="submission" date="2019-04" db="EMBL/GenBank/DDBJ databases">
        <title>Bacillus sediminilitoris sp. nov., isolated from a tidal flat sediment on the East China Sea.</title>
        <authorList>
            <person name="Wei Y."/>
            <person name="Mao H."/>
            <person name="Fang J."/>
        </authorList>
    </citation>
    <scope>NUCLEOTIDE SEQUENCE [LARGE SCALE GENOMIC DNA]</scope>
    <source>
        <strain evidence="1 2">DSL-17</strain>
    </source>
</reference>
<sequence>MPSKGSKHVGRIDMNNLLMWMMSIAFTFPFVCLVILLVILQMLVKNKKKSILLTIDLSTIFFIISVHFHLVTIFEQSFLLYMIIGLLCLLLINYYVDLKKAKKFSIKNVFKKVWRLSFLIFFLSYLSLVVYGSVSSMITYAFL</sequence>
<proteinExistence type="predicted"/>
<dbReference type="AlphaFoldDB" id="A0A4S4C5L5"/>
<accession>A0A4S4C5L5</accession>
<dbReference type="Pfam" id="PF11877">
    <property type="entry name" value="DUF3397"/>
    <property type="match status" value="1"/>
</dbReference>
<dbReference type="EMBL" id="SSNT01000001">
    <property type="protein sequence ID" value="THF83106.1"/>
    <property type="molecule type" value="Genomic_DNA"/>
</dbReference>
<gene>
    <name evidence="1" type="ORF">E6W99_01695</name>
</gene>
<name>A0A4S4C5L5_9BACI</name>
<organism evidence="1 2">
    <name type="scientific">Metabacillus sediminilitoris</name>
    <dbReference type="NCBI Taxonomy" id="2567941"/>
    <lineage>
        <taxon>Bacteria</taxon>
        <taxon>Bacillati</taxon>
        <taxon>Bacillota</taxon>
        <taxon>Bacilli</taxon>
        <taxon>Bacillales</taxon>
        <taxon>Bacillaceae</taxon>
        <taxon>Metabacillus</taxon>
    </lineage>
</organism>
<dbReference type="Proteomes" id="UP000310334">
    <property type="component" value="Unassembled WGS sequence"/>
</dbReference>
<protein>
    <submittedName>
        <fullName evidence="1">DUF3397 domain-containing protein</fullName>
    </submittedName>
</protein>
<dbReference type="InterPro" id="IPR024515">
    <property type="entry name" value="DUF3397"/>
</dbReference>
<evidence type="ECO:0000313" key="2">
    <source>
        <dbReference type="Proteomes" id="UP000310334"/>
    </source>
</evidence>
<comment type="caution">
    <text evidence="1">The sequence shown here is derived from an EMBL/GenBank/DDBJ whole genome shotgun (WGS) entry which is preliminary data.</text>
</comment>